<accession>A0ABP0W0M9</accession>
<organism evidence="1 2">
    <name type="scientific">Sphagnum jensenii</name>
    <dbReference type="NCBI Taxonomy" id="128206"/>
    <lineage>
        <taxon>Eukaryota</taxon>
        <taxon>Viridiplantae</taxon>
        <taxon>Streptophyta</taxon>
        <taxon>Embryophyta</taxon>
        <taxon>Bryophyta</taxon>
        <taxon>Sphagnophytina</taxon>
        <taxon>Sphagnopsida</taxon>
        <taxon>Sphagnales</taxon>
        <taxon>Sphagnaceae</taxon>
        <taxon>Sphagnum</taxon>
    </lineage>
</organism>
<dbReference type="Proteomes" id="UP001497444">
    <property type="component" value="Chromosome 13"/>
</dbReference>
<dbReference type="EMBL" id="OZ020108">
    <property type="protein sequence ID" value="CAK9260319.1"/>
    <property type="molecule type" value="Genomic_DNA"/>
</dbReference>
<keyword evidence="2" id="KW-1185">Reference proteome</keyword>
<sequence length="94" mass="10965">MLLLTFMTRVLTQKQYEYLERKKARDSLQKPALPLLDGGWGRKVLPESVNGKKASTNFNSTYWSETRLNCARRKVFAPHSFPRAGRRQARIERP</sequence>
<evidence type="ECO:0000313" key="2">
    <source>
        <dbReference type="Proteomes" id="UP001497444"/>
    </source>
</evidence>
<name>A0ABP0W0M9_9BRYO</name>
<protein>
    <submittedName>
        <fullName evidence="1">Uncharacterized protein</fullName>
    </submittedName>
</protein>
<evidence type="ECO:0000313" key="1">
    <source>
        <dbReference type="EMBL" id="CAK9260319.1"/>
    </source>
</evidence>
<reference evidence="1" key="1">
    <citation type="submission" date="2024-02" db="EMBL/GenBank/DDBJ databases">
        <authorList>
            <consortium name="ELIXIR-Norway"/>
            <consortium name="Elixir Norway"/>
        </authorList>
    </citation>
    <scope>NUCLEOTIDE SEQUENCE</scope>
</reference>
<gene>
    <name evidence="1" type="ORF">CSSPJE1EN1_LOCUS5797</name>
</gene>
<proteinExistence type="predicted"/>